<dbReference type="SUPFAM" id="SSF55174">
    <property type="entry name" value="Alpha-L RNA-binding motif"/>
    <property type="match status" value="1"/>
</dbReference>
<comment type="similarity">
    <text evidence="8">Belongs to the class-I aminoacyl-tRNA synthetase family. TyrS type 1 subfamily.</text>
</comment>
<dbReference type="Gene3D" id="3.10.290.10">
    <property type="entry name" value="RNA-binding S4 domain"/>
    <property type="match status" value="1"/>
</dbReference>
<evidence type="ECO:0000256" key="2">
    <source>
        <dbReference type="ARBA" id="ARBA00022741"/>
    </source>
</evidence>
<dbReference type="Gene3D" id="3.40.50.620">
    <property type="entry name" value="HUPs"/>
    <property type="match status" value="2"/>
</dbReference>
<dbReference type="EC" id="6.1.1.1" evidence="8"/>
<dbReference type="EMBL" id="AP026933">
    <property type="protein sequence ID" value="BDT02900.1"/>
    <property type="molecule type" value="Genomic_DNA"/>
</dbReference>
<comment type="subcellular location">
    <subcellularLocation>
        <location evidence="8">Cytoplasm</location>
    </subcellularLocation>
</comment>
<keyword evidence="2 8" id="KW-0547">Nucleotide-binding</keyword>
<dbReference type="InterPro" id="IPR054608">
    <property type="entry name" value="SYY-like_C"/>
</dbReference>
<dbReference type="InterPro" id="IPR024088">
    <property type="entry name" value="Tyr-tRNA-ligase_bac-type"/>
</dbReference>
<feature type="binding site" evidence="8">
    <location>
        <position position="39"/>
    </location>
    <ligand>
        <name>L-tyrosine</name>
        <dbReference type="ChEBI" id="CHEBI:58315"/>
    </ligand>
</feature>
<dbReference type="InterPro" id="IPR002305">
    <property type="entry name" value="aa-tRNA-synth_Ic"/>
</dbReference>
<dbReference type="Pfam" id="PF00579">
    <property type="entry name" value="tRNA-synt_1b"/>
    <property type="match status" value="2"/>
</dbReference>
<feature type="binding site" evidence="8">
    <location>
        <position position="292"/>
    </location>
    <ligand>
        <name>L-tyrosine</name>
        <dbReference type="ChEBI" id="CHEBI:58315"/>
    </ligand>
</feature>
<dbReference type="CDD" id="cd00165">
    <property type="entry name" value="S4"/>
    <property type="match status" value="1"/>
</dbReference>
<evidence type="ECO:0000259" key="10">
    <source>
        <dbReference type="SMART" id="SM00363"/>
    </source>
</evidence>
<dbReference type="NCBIfam" id="TIGR00234">
    <property type="entry name" value="tyrS"/>
    <property type="match status" value="1"/>
</dbReference>
<dbReference type="Gene3D" id="1.10.240.10">
    <property type="entry name" value="Tyrosyl-Transfer RNA Synthetase"/>
    <property type="match status" value="1"/>
</dbReference>
<gene>
    <name evidence="8" type="primary">tyrS</name>
    <name evidence="11" type="ORF">SHM_05460</name>
</gene>
<feature type="domain" description="RNA-binding S4" evidence="10">
    <location>
        <begin position="472"/>
        <end position="529"/>
    </location>
</feature>
<keyword evidence="5 8" id="KW-0648">Protein biosynthesis</keyword>
<dbReference type="SMART" id="SM00363">
    <property type="entry name" value="S4"/>
    <property type="match status" value="1"/>
</dbReference>
<evidence type="ECO:0000256" key="1">
    <source>
        <dbReference type="ARBA" id="ARBA00022598"/>
    </source>
</evidence>
<evidence type="ECO:0000256" key="9">
    <source>
        <dbReference type="PROSITE-ProRule" id="PRU00182"/>
    </source>
</evidence>
<keyword evidence="6 8" id="KW-0030">Aminoacyl-tRNA synthetase</keyword>
<dbReference type="InterPro" id="IPR036986">
    <property type="entry name" value="S4_RNA-bd_sf"/>
</dbReference>
<protein>
    <recommendedName>
        <fullName evidence="8">Tyrosine--tRNA ligase</fullName>
        <ecNumber evidence="8">6.1.1.1</ecNumber>
    </recommendedName>
    <alternativeName>
        <fullName evidence="8">Tyrosyl-tRNA synthetase</fullName>
        <shortName evidence="8">TyrRS</shortName>
    </alternativeName>
</protein>
<dbReference type="SUPFAM" id="SSF52374">
    <property type="entry name" value="Nucleotidylyl transferase"/>
    <property type="match status" value="1"/>
</dbReference>
<feature type="binding site" evidence="8">
    <location>
        <position position="353"/>
    </location>
    <ligand>
        <name>ATP</name>
        <dbReference type="ChEBI" id="CHEBI:30616"/>
    </ligand>
</feature>
<dbReference type="PANTHER" id="PTHR11766">
    <property type="entry name" value="TYROSYL-TRNA SYNTHETASE"/>
    <property type="match status" value="1"/>
</dbReference>
<comment type="catalytic activity">
    <reaction evidence="7 8">
        <text>tRNA(Tyr) + L-tyrosine + ATP = L-tyrosyl-tRNA(Tyr) + AMP + diphosphate + H(+)</text>
        <dbReference type="Rhea" id="RHEA:10220"/>
        <dbReference type="Rhea" id="RHEA-COMP:9706"/>
        <dbReference type="Rhea" id="RHEA-COMP:9707"/>
        <dbReference type="ChEBI" id="CHEBI:15378"/>
        <dbReference type="ChEBI" id="CHEBI:30616"/>
        <dbReference type="ChEBI" id="CHEBI:33019"/>
        <dbReference type="ChEBI" id="CHEBI:58315"/>
        <dbReference type="ChEBI" id="CHEBI:78442"/>
        <dbReference type="ChEBI" id="CHEBI:78536"/>
        <dbReference type="ChEBI" id="CHEBI:456215"/>
        <dbReference type="EC" id="6.1.1.1"/>
    </reaction>
</comment>
<sequence length="538" mass="61568">MNNIIKSNIIDELKWRNILKDISSIDKVINAGKLGKGIYCGFDPSNDSLHLGNLLQIILLHRFAILGFQPIAVIGGTTAMIGDPSGKNKERNLLDENVLQTNVRKIKEQLVTLLSYENIDNLTSLELIKTCNLLNDKEYETLEMIIKSINPNNQYQQTLSSILKTLPLPWEELGLSASLLKTLYEICNFDQKWVTMKSDLNNLSFKQLLNYCDSYVETWITFLKLPLGTLNNKIKPIKIINNQTWLGPLIITTFLRDIGKHFNVNQMLGKEMIANRLNSGISYTEFSYMVLQAYDFYHLYEKEQCYIQSGGSDQWGNITAGLDLIRKQKGDEHHAAGITINLLTKSNGEKFGKSEKGAIFLNSEKTSPYELYQFLFNQEDKDLPTFFNSLTLFSEEQIAKILVIHNSDVKQHYGQKILAALLTVFIHKLNGYFSAINITNAFFHDRIHQMKSSEILQVLKDVTHFNLNHNEQIIDFLVNNQICNSKRIARELIMQGSIVVNGERITNINFLISKKNAINNQVTVIKKGKRHYFIVVHK</sequence>
<keyword evidence="1 8" id="KW-0436">Ligase</keyword>
<evidence type="ECO:0000313" key="11">
    <source>
        <dbReference type="EMBL" id="BDT02900.1"/>
    </source>
</evidence>
<dbReference type="Proteomes" id="UP001163387">
    <property type="component" value="Chromosome"/>
</dbReference>
<feature type="short sequence motif" description="'KMSKS' region" evidence="8">
    <location>
        <begin position="350"/>
        <end position="354"/>
    </location>
</feature>
<accession>A0ABM8BT83</accession>
<dbReference type="HAMAP" id="MF_02006">
    <property type="entry name" value="Tyr_tRNA_synth_type1"/>
    <property type="match status" value="1"/>
</dbReference>
<organism evidence="11 12">
    <name type="scientific">Spiroplasma ixodetis</name>
    <dbReference type="NCBI Taxonomy" id="2141"/>
    <lineage>
        <taxon>Bacteria</taxon>
        <taxon>Bacillati</taxon>
        <taxon>Mycoplasmatota</taxon>
        <taxon>Mollicutes</taxon>
        <taxon>Entomoplasmatales</taxon>
        <taxon>Spiroplasmataceae</taxon>
        <taxon>Spiroplasma</taxon>
    </lineage>
</organism>
<dbReference type="RefSeq" id="WP_281749094.1">
    <property type="nucleotide sequence ID" value="NZ_AP026933.1"/>
</dbReference>
<dbReference type="Pfam" id="PF22421">
    <property type="entry name" value="SYY_C-terminal"/>
    <property type="match status" value="1"/>
</dbReference>
<keyword evidence="12" id="KW-1185">Reference proteome</keyword>
<evidence type="ECO:0000256" key="7">
    <source>
        <dbReference type="ARBA" id="ARBA00048248"/>
    </source>
</evidence>
<proteinExistence type="inferred from homology"/>
<evidence type="ECO:0000256" key="5">
    <source>
        <dbReference type="ARBA" id="ARBA00022917"/>
    </source>
</evidence>
<dbReference type="InterPro" id="IPR014729">
    <property type="entry name" value="Rossmann-like_a/b/a_fold"/>
</dbReference>
<comment type="subunit">
    <text evidence="8">Homodimer.</text>
</comment>
<dbReference type="InterPro" id="IPR002307">
    <property type="entry name" value="Tyr-tRNA-ligase"/>
</dbReference>
<evidence type="ECO:0000256" key="6">
    <source>
        <dbReference type="ARBA" id="ARBA00023146"/>
    </source>
</evidence>
<dbReference type="InterPro" id="IPR001412">
    <property type="entry name" value="aa-tRNA-synth_I_CS"/>
</dbReference>
<feature type="binding site" evidence="8">
    <location>
        <position position="288"/>
    </location>
    <ligand>
        <name>L-tyrosine</name>
        <dbReference type="ChEBI" id="CHEBI:58315"/>
    </ligand>
</feature>
<dbReference type="InterPro" id="IPR002942">
    <property type="entry name" value="S4_RNA-bd"/>
</dbReference>
<comment type="function">
    <text evidence="8">Catalyzes the attachment of tyrosine to tRNA(Tyr) in a two-step reaction: tyrosine is first activated by ATP to form Tyr-AMP and then transferred to the acceptor end of tRNA(Tyr).</text>
</comment>
<dbReference type="PANTHER" id="PTHR11766:SF0">
    <property type="entry name" value="TYROSINE--TRNA LIGASE, MITOCHONDRIAL"/>
    <property type="match status" value="1"/>
</dbReference>
<dbReference type="InterPro" id="IPR024107">
    <property type="entry name" value="Tyr-tRNA-ligase_bac_1"/>
</dbReference>
<keyword evidence="4 9" id="KW-0694">RNA-binding</keyword>
<keyword evidence="3 8" id="KW-0067">ATP-binding</keyword>
<dbReference type="PROSITE" id="PS50889">
    <property type="entry name" value="S4"/>
    <property type="match status" value="1"/>
</dbReference>
<keyword evidence="8" id="KW-0963">Cytoplasm</keyword>
<name>A0ABM8BT83_9MOLU</name>
<evidence type="ECO:0000256" key="3">
    <source>
        <dbReference type="ARBA" id="ARBA00022840"/>
    </source>
</evidence>
<evidence type="ECO:0000313" key="12">
    <source>
        <dbReference type="Proteomes" id="UP001163387"/>
    </source>
</evidence>
<evidence type="ECO:0000256" key="4">
    <source>
        <dbReference type="ARBA" id="ARBA00022884"/>
    </source>
</evidence>
<reference evidence="11 12" key="1">
    <citation type="journal article" date="2022" name="Front. Microbiol.">
        <title>Male-killing mechanisms vary between Spiroplasma species.</title>
        <authorList>
            <person name="Arai H."/>
            <person name="Inoue M."/>
            <person name="Kageyama D."/>
        </authorList>
    </citation>
    <scope>NUCLEOTIDE SEQUENCE [LARGE SCALE GENOMIC DNA]</scope>
    <source>
        <strain evidence="12">sHm</strain>
    </source>
</reference>
<evidence type="ECO:0000256" key="8">
    <source>
        <dbReference type="HAMAP-Rule" id="MF_02006"/>
    </source>
</evidence>
<comment type="caution">
    <text evidence="8">Lacks conserved residue(s) required for the propagation of feature annotation.</text>
</comment>
<dbReference type="PROSITE" id="PS00178">
    <property type="entry name" value="AA_TRNA_LIGASE_I"/>
    <property type="match status" value="1"/>
</dbReference>